<evidence type="ECO:0000313" key="12">
    <source>
        <dbReference type="Proteomes" id="UP000583929"/>
    </source>
</evidence>
<protein>
    <recommendedName>
        <fullName evidence="10">Dof-type domain-containing protein</fullName>
    </recommendedName>
</protein>
<evidence type="ECO:0000256" key="6">
    <source>
        <dbReference type="ARBA" id="ARBA00023163"/>
    </source>
</evidence>
<keyword evidence="4" id="KW-0805">Transcription regulation</keyword>
<proteinExistence type="predicted"/>
<dbReference type="EMBL" id="JAATIQ010000034">
    <property type="protein sequence ID" value="KAF4397043.1"/>
    <property type="molecule type" value="Genomic_DNA"/>
</dbReference>
<dbReference type="Pfam" id="PF02701">
    <property type="entry name" value="Zn_ribbon_Dof"/>
    <property type="match status" value="1"/>
</dbReference>
<evidence type="ECO:0000256" key="9">
    <source>
        <dbReference type="SAM" id="MobiDB-lite"/>
    </source>
</evidence>
<feature type="region of interest" description="Disordered" evidence="9">
    <location>
        <begin position="1"/>
        <end position="40"/>
    </location>
</feature>
<evidence type="ECO:0000259" key="10">
    <source>
        <dbReference type="PROSITE" id="PS50884"/>
    </source>
</evidence>
<evidence type="ECO:0000256" key="4">
    <source>
        <dbReference type="ARBA" id="ARBA00023015"/>
    </source>
</evidence>
<dbReference type="PROSITE" id="PS50884">
    <property type="entry name" value="ZF_DOF_2"/>
    <property type="match status" value="1"/>
</dbReference>
<keyword evidence="7 8" id="KW-0539">Nucleus</keyword>
<dbReference type="Proteomes" id="UP000583929">
    <property type="component" value="Unassembled WGS sequence"/>
</dbReference>
<keyword evidence="5 8" id="KW-0238">DNA-binding</keyword>
<feature type="domain" description="Dof-type" evidence="10">
    <location>
        <begin position="142"/>
        <end position="196"/>
    </location>
</feature>
<gene>
    <name evidence="11" type="ORF">G4B88_008889</name>
</gene>
<keyword evidence="6" id="KW-0804">Transcription</keyword>
<evidence type="ECO:0000313" key="11">
    <source>
        <dbReference type="EMBL" id="KAF4397043.1"/>
    </source>
</evidence>
<feature type="compositionally biased region" description="Basic and acidic residues" evidence="9">
    <location>
        <begin position="1"/>
        <end position="29"/>
    </location>
</feature>
<organism evidence="11 12">
    <name type="scientific">Cannabis sativa</name>
    <name type="common">Hemp</name>
    <name type="synonym">Marijuana</name>
    <dbReference type="NCBI Taxonomy" id="3483"/>
    <lineage>
        <taxon>Eukaryota</taxon>
        <taxon>Viridiplantae</taxon>
        <taxon>Streptophyta</taxon>
        <taxon>Embryophyta</taxon>
        <taxon>Tracheophyta</taxon>
        <taxon>Spermatophyta</taxon>
        <taxon>Magnoliopsida</taxon>
        <taxon>eudicotyledons</taxon>
        <taxon>Gunneridae</taxon>
        <taxon>Pentapetalae</taxon>
        <taxon>rosids</taxon>
        <taxon>fabids</taxon>
        <taxon>Rosales</taxon>
        <taxon>Cannabaceae</taxon>
        <taxon>Cannabis</taxon>
    </lineage>
</organism>
<comment type="caution">
    <text evidence="11">The sequence shown here is derived from an EMBL/GenBank/DDBJ whole genome shotgun (WGS) entry which is preliminary data.</text>
</comment>
<dbReference type="PANTHER" id="PTHR31089">
    <property type="entry name" value="CYCLIC DOF FACTOR 2"/>
    <property type="match status" value="1"/>
</dbReference>
<reference evidence="11 12" key="1">
    <citation type="journal article" date="2020" name="bioRxiv">
        <title>Sequence and annotation of 42 cannabis genomes reveals extensive copy number variation in cannabinoid synthesis and pathogen resistance genes.</title>
        <authorList>
            <person name="Mckernan K.J."/>
            <person name="Helbert Y."/>
            <person name="Kane L.T."/>
            <person name="Ebling H."/>
            <person name="Zhang L."/>
            <person name="Liu B."/>
            <person name="Eaton Z."/>
            <person name="Mclaughlin S."/>
            <person name="Kingan S."/>
            <person name="Baybayan P."/>
            <person name="Concepcion G."/>
            <person name="Jordan M."/>
            <person name="Riva A."/>
            <person name="Barbazuk W."/>
            <person name="Harkins T."/>
        </authorList>
    </citation>
    <scope>NUCLEOTIDE SEQUENCE [LARGE SCALE GENOMIC DNA]</scope>
    <source>
        <strain evidence="12">cv. Jamaican Lion 4</strain>
        <tissue evidence="11">Leaf</tissue>
    </source>
</reference>
<keyword evidence="1" id="KW-0479">Metal-binding</keyword>
<keyword evidence="12" id="KW-1185">Reference proteome</keyword>
<keyword evidence="3" id="KW-0862">Zinc</keyword>
<keyword evidence="2 8" id="KW-0863">Zinc-finger</keyword>
<dbReference type="GO" id="GO:0008270">
    <property type="term" value="F:zinc ion binding"/>
    <property type="evidence" value="ECO:0007669"/>
    <property type="project" value="UniProtKB-KW"/>
</dbReference>
<dbReference type="InterPro" id="IPR045174">
    <property type="entry name" value="Dof"/>
</dbReference>
<dbReference type="GO" id="GO:0003700">
    <property type="term" value="F:DNA-binding transcription factor activity"/>
    <property type="evidence" value="ECO:0007669"/>
    <property type="project" value="InterPro"/>
</dbReference>
<evidence type="ECO:0000256" key="8">
    <source>
        <dbReference type="PROSITE-ProRule" id="PRU00071"/>
    </source>
</evidence>
<dbReference type="GO" id="GO:0003677">
    <property type="term" value="F:DNA binding"/>
    <property type="evidence" value="ECO:0007669"/>
    <property type="project" value="UniProtKB-UniRule"/>
</dbReference>
<comment type="subcellular location">
    <subcellularLocation>
        <location evidence="8">Nucleus</location>
    </subcellularLocation>
</comment>
<evidence type="ECO:0000256" key="7">
    <source>
        <dbReference type="ARBA" id="ARBA00023242"/>
    </source>
</evidence>
<dbReference type="AlphaFoldDB" id="A0A7J6HP80"/>
<evidence type="ECO:0000256" key="5">
    <source>
        <dbReference type="ARBA" id="ARBA00023125"/>
    </source>
</evidence>
<evidence type="ECO:0000256" key="1">
    <source>
        <dbReference type="ARBA" id="ARBA00022723"/>
    </source>
</evidence>
<dbReference type="GO" id="GO:0005634">
    <property type="term" value="C:nucleus"/>
    <property type="evidence" value="ECO:0007669"/>
    <property type="project" value="UniProtKB-SubCell"/>
</dbReference>
<dbReference type="PROSITE" id="PS01361">
    <property type="entry name" value="ZF_DOF_1"/>
    <property type="match status" value="1"/>
</dbReference>
<dbReference type="InterPro" id="IPR003851">
    <property type="entry name" value="Znf_Dof"/>
</dbReference>
<accession>A0A7J6HP80</accession>
<name>A0A7J6HP80_CANSA</name>
<dbReference type="PANTHER" id="PTHR31089:SF22">
    <property type="entry name" value="CYCLIC DOF FACTOR 4"/>
    <property type="match status" value="1"/>
</dbReference>
<evidence type="ECO:0000256" key="2">
    <source>
        <dbReference type="ARBA" id="ARBA00022771"/>
    </source>
</evidence>
<sequence>MAERGGERGGFRRDFGGDRGRGGRHGDRGRGRRRTGRREEEEKWVPVTKLGCLVKEVWFWLWVFGDNISDQNCISSKDHHHHHQGIKLFGRTIPLSHNQIPTNPQFKDCKSDHITKSKIESSVETNSEEQDQKVFKKPDKIIPCPRCKSMETKFCYFNNYNVNQPRHFCKNCQRYWTAGGSMRNVPIGAGRRKNKHLASQFRQIMASGEGARITSSSDEPSNGKVLTFCHNGDDSSLEGNVTEQHAARSHPPQQCYPVVSWDPTQHSHQQFVVSNPSDSSQVQWLEAPILSVPTTVPIQFVQAASYWGCMPIWAAAQARGNVSVLPALGKHSREESEEGVFASSEASKNQIQGGLGFEFEKENSVYKKLAHSKIEGKDNVLYSSSPVLEANPAAISRSHSFQEST</sequence>
<evidence type="ECO:0000256" key="3">
    <source>
        <dbReference type="ARBA" id="ARBA00022833"/>
    </source>
</evidence>